<reference evidence="1" key="1">
    <citation type="submission" date="2023-07" db="EMBL/GenBank/DDBJ databases">
        <title>Sequencing the genomes of 1000 actinobacteria strains.</title>
        <authorList>
            <person name="Klenk H.-P."/>
        </authorList>
    </citation>
    <scope>NUCLEOTIDE SEQUENCE</scope>
    <source>
        <strain evidence="1">DSM 45977</strain>
    </source>
</reference>
<name>A0AAE3ZJ68_9ACTN</name>
<keyword evidence="2" id="KW-1185">Reference proteome</keyword>
<dbReference type="AlphaFoldDB" id="A0AAE3ZJ68"/>
<gene>
    <name evidence="1" type="ORF">JOF55_004857</name>
</gene>
<protein>
    <submittedName>
        <fullName evidence="1">Uncharacterized protein</fullName>
    </submittedName>
</protein>
<comment type="caution">
    <text evidence="1">The sequence shown here is derived from an EMBL/GenBank/DDBJ whole genome shotgun (WGS) entry which is preliminary data.</text>
</comment>
<dbReference type="RefSeq" id="WP_310278931.1">
    <property type="nucleotide sequence ID" value="NZ_JAVDXW010000002.1"/>
</dbReference>
<dbReference type="Proteomes" id="UP001180845">
    <property type="component" value="Unassembled WGS sequence"/>
</dbReference>
<evidence type="ECO:0000313" key="1">
    <source>
        <dbReference type="EMBL" id="MDR7304613.1"/>
    </source>
</evidence>
<evidence type="ECO:0000313" key="2">
    <source>
        <dbReference type="Proteomes" id="UP001180845"/>
    </source>
</evidence>
<proteinExistence type="predicted"/>
<dbReference type="EMBL" id="JAVDXW010000002">
    <property type="protein sequence ID" value="MDR7304613.1"/>
    <property type="molecule type" value="Genomic_DNA"/>
</dbReference>
<sequence length="660" mass="71300">MRVSPRARVRIDAEHNHNYTSTALPDRPPCHPHALYLADRQGRYRLLAFDLDAHRHGADAVATDLARLRLWLSERAIPHVVAHSGTPGSRHVWVGVPHGASAELVSRIARALSGWLPTLDTAALTNPRTGCVRPPGARHRCGHVSALDPDIHGVHGTITPRQIHTAAAALERGTTADVLHELLVTLQTPAPAAPSPGDRAADHPRTIATDESGALRLTGAVRDLGDGTLRRLAEPAPDGDYSAHGYSILLGLALARLRLEDATALAHAQANIGMEHFRSRAESGRRVPRSSSEARSLLERQWNRAVLAAAHLPEGPPGSRGSNAAVVATVAAIQAAADAVPWRWAGRSGPADRAVLDALCRQVLEAGRPAVDIDVRRWAQAAGHSRSAVARAAHRLASPDDTGHAWLVREHPGDRTQAATWRLLGLVDQSGTQGSPAPGVSELEGGEVQLGGLDSVTTETSVSDELDAEVAQEERRSLKTRLERRLEHVKQDVWTYGRGLGHHLERTRWALLCGLTTLVDLMSATGYGATRVWRHIETLCDWGLAVQDNRGVRACGDPSGVAAQLGVLGRGAERVDEHVIDRIVRDWWDEEERWRRRPGKRRTGAAPGPTQVILPVVGSAGWRQRLGRFPTRVGGRADYKTARDLARQVLPGSAVLRTAA</sequence>
<accession>A0AAE3ZJ68</accession>
<organism evidence="1 2">
    <name type="scientific">Haloactinomyces albus</name>
    <dbReference type="NCBI Taxonomy" id="1352928"/>
    <lineage>
        <taxon>Bacteria</taxon>
        <taxon>Bacillati</taxon>
        <taxon>Actinomycetota</taxon>
        <taxon>Actinomycetes</taxon>
        <taxon>Actinopolysporales</taxon>
        <taxon>Actinopolysporaceae</taxon>
        <taxon>Haloactinomyces</taxon>
    </lineage>
</organism>